<evidence type="ECO:0000256" key="1">
    <source>
        <dbReference type="ARBA" id="ARBA00022737"/>
    </source>
</evidence>
<dbReference type="STRING" id="394096.DB31_2503"/>
<dbReference type="EMBL" id="JMCB01000016">
    <property type="protein sequence ID" value="KFE63735.1"/>
    <property type="molecule type" value="Genomic_DNA"/>
</dbReference>
<dbReference type="Pfam" id="PF00415">
    <property type="entry name" value="RCC1"/>
    <property type="match status" value="2"/>
</dbReference>
<comment type="caution">
    <text evidence="3">The sequence shown here is derived from an EMBL/GenBank/DDBJ whole genome shotgun (WGS) entry which is preliminary data.</text>
</comment>
<dbReference type="AlphaFoldDB" id="A0A085W7S2"/>
<dbReference type="InterPro" id="IPR021655">
    <property type="entry name" value="Put_metal-bd"/>
</dbReference>
<dbReference type="InterPro" id="IPR009091">
    <property type="entry name" value="RCC1/BLIP-II"/>
</dbReference>
<evidence type="ECO:0000313" key="3">
    <source>
        <dbReference type="EMBL" id="KFE63735.1"/>
    </source>
</evidence>
<dbReference type="InterPro" id="IPR000408">
    <property type="entry name" value="Reg_chr_condens"/>
</dbReference>
<dbReference type="Proteomes" id="UP000028725">
    <property type="component" value="Unassembled WGS sequence"/>
</dbReference>
<dbReference type="InterPro" id="IPR058923">
    <property type="entry name" value="RCC1-like_dom"/>
</dbReference>
<keyword evidence="1" id="KW-0677">Repeat</keyword>
<protein>
    <recommendedName>
        <fullName evidence="2">RCC1-like domain-containing protein</fullName>
    </recommendedName>
</protein>
<accession>A0A085W7S2</accession>
<reference evidence="3 4" key="1">
    <citation type="submission" date="2014-04" db="EMBL/GenBank/DDBJ databases">
        <title>Genome assembly of Hyalangium minutum DSM 14724.</title>
        <authorList>
            <person name="Sharma G."/>
            <person name="Subramanian S."/>
        </authorList>
    </citation>
    <scope>NUCLEOTIDE SEQUENCE [LARGE SCALE GENOMIC DNA]</scope>
    <source>
        <strain evidence="3 4">DSM 14724</strain>
    </source>
</reference>
<proteinExistence type="predicted"/>
<dbReference type="Pfam" id="PF11617">
    <property type="entry name" value="Cu-binding_MopE"/>
    <property type="match status" value="7"/>
</dbReference>
<dbReference type="PANTHER" id="PTHR22872:SF2">
    <property type="entry name" value="INHIBITOR OF BRUTON TYROSINE KINASE"/>
    <property type="match status" value="1"/>
</dbReference>
<dbReference type="SUPFAM" id="SSF50985">
    <property type="entry name" value="RCC1/BLIP-II"/>
    <property type="match status" value="1"/>
</dbReference>
<dbReference type="PANTHER" id="PTHR22872">
    <property type="entry name" value="BTK-BINDING PROTEIN-RELATED"/>
    <property type="match status" value="1"/>
</dbReference>
<dbReference type="OrthoDB" id="68195at2"/>
<evidence type="ECO:0000313" key="4">
    <source>
        <dbReference type="Proteomes" id="UP000028725"/>
    </source>
</evidence>
<feature type="domain" description="RCC1-like" evidence="2">
    <location>
        <begin position="209"/>
        <end position="406"/>
    </location>
</feature>
<dbReference type="Pfam" id="PF25390">
    <property type="entry name" value="WD40_RLD"/>
    <property type="match status" value="1"/>
</dbReference>
<dbReference type="PROSITE" id="PS51257">
    <property type="entry name" value="PROKAR_LIPOPROTEIN"/>
    <property type="match status" value="1"/>
</dbReference>
<dbReference type="PRINTS" id="PR00633">
    <property type="entry name" value="RCCNDNSATION"/>
</dbReference>
<dbReference type="PROSITE" id="PS50012">
    <property type="entry name" value="RCC1_3"/>
    <property type="match status" value="6"/>
</dbReference>
<evidence type="ECO:0000259" key="2">
    <source>
        <dbReference type="Pfam" id="PF25390"/>
    </source>
</evidence>
<dbReference type="InterPro" id="IPR051625">
    <property type="entry name" value="Signaling_Regulatory_Domain"/>
</dbReference>
<organism evidence="3 4">
    <name type="scientific">Hyalangium minutum</name>
    <dbReference type="NCBI Taxonomy" id="394096"/>
    <lineage>
        <taxon>Bacteria</taxon>
        <taxon>Pseudomonadati</taxon>
        <taxon>Myxococcota</taxon>
        <taxon>Myxococcia</taxon>
        <taxon>Myxococcales</taxon>
        <taxon>Cystobacterineae</taxon>
        <taxon>Archangiaceae</taxon>
        <taxon>Hyalangium</taxon>
    </lineage>
</organism>
<gene>
    <name evidence="3" type="ORF">DB31_2503</name>
</gene>
<dbReference type="PATRIC" id="fig|394096.3.peg.6836"/>
<keyword evidence="4" id="KW-1185">Reference proteome</keyword>
<dbReference type="RefSeq" id="WP_083968992.1">
    <property type="nucleotide sequence ID" value="NZ_JMCB01000016.1"/>
</dbReference>
<name>A0A085W7S2_9BACT</name>
<dbReference type="Gene3D" id="2.130.10.30">
    <property type="entry name" value="Regulator of chromosome condensation 1/beta-lactamase-inhibitor protein II"/>
    <property type="match status" value="2"/>
</dbReference>
<sequence length="1063" mass="108854">MQRQQSGGWMLWAVLSCLWVTACGGDLSEGAVPESEVLSQERQGLQAQAADEHFVATAAAPSPLTKAIAAGNSHSLALRLDGSVWTWGLNNSGQLGHGTQTNSSTPLRVAGLPAIKAIAAGNSHSLALGVDGRVWAWGMNSFGQLGDGTTTLRLAPVAVTIPGGAVAIAAGLSHSLAVAADGSVYAWGYNVSGQLGDGTTTNRSTPVRINLPVSIRAVSAGQYHSMALGTNGSVWTWGRNSAGQIGNGNISTQMTPYQVSLAQGATAIAAGGTHSLALLSNQTVVGWGNNNFGQLGIGTTATPQTVPVQSGLAAPVTAISAGADFSLAINAFGAAWSWGRNTAGQLGDGTITQRTSPVPVQGLTDAVAVSAGGFHALALRSDCPFWGWGANDKGQLGDGTLTGRWTLTQTQLVNIYFFDNDTDGYGAELLSPVEGCQAPGLDYVENSLDCDDFDFFVNPEASEVCDGLDNDCDLVTDEDAGDFYHLDGDADGYGNPADSVQACVQPPGRVLDATDCNDANGLVNPGATEVCNTSGAVDDDCDGAIDEGVGSLWYRDADGDGYGSTTVSVQACSAPAGYIATGGDCNDNNPNVKPGATETCNGVDDNCSGAVDEGNPGGAVSCSTGGVGVCAAGVTYCTSGAIQCVPTRGPSAEVCDGQDNDCDGQTDETGGQSTFYRDADGDGYGNAAVSVQACSAPAGYVATAGDWNDANPTLYPGAPELCDGLDNNNNGSIDEGMTTAWYRDADGDGKGNPSVTAQACSAPTGYVANSSDCNDSDATLPRYFATDQDGDGYGKSGAVFGPAPYGCSAPVGYSNNSLDCDDTRSSVRPGAPELCDGLDNNCNGSIDEGVTPQTWYRDADGDGKGNPSVTAYACPAPSGYVADSSDCNDNDATLPRYFTQDSDGDGYGTSGAVFGPAPYGCSPPAGYSYNRLDCDDRNRYVYSGALEVCDGKDNNCNGSVDESCTAVTCSAWVSTTSVPSGGTGTFGFSASGPLGSSRAYVYGSKNWVQDENGSLSYDQTTLSYLVGNYPGLEGYYQRYIVIRRDDGANLCTTNTVGVWFLAP</sequence>
<dbReference type="PROSITE" id="PS00626">
    <property type="entry name" value="RCC1_2"/>
    <property type="match status" value="4"/>
</dbReference>